<feature type="compositionally biased region" description="Low complexity" evidence="1">
    <location>
        <begin position="34"/>
        <end position="44"/>
    </location>
</feature>
<feature type="compositionally biased region" description="Basic and acidic residues" evidence="1">
    <location>
        <begin position="1"/>
        <end position="16"/>
    </location>
</feature>
<organism evidence="2">
    <name type="scientific">marine sediment metagenome</name>
    <dbReference type="NCBI Taxonomy" id="412755"/>
    <lineage>
        <taxon>unclassified sequences</taxon>
        <taxon>metagenomes</taxon>
        <taxon>ecological metagenomes</taxon>
    </lineage>
</organism>
<gene>
    <name evidence="2" type="ORF">S01H1_73574</name>
</gene>
<dbReference type="AlphaFoldDB" id="X0WGQ6"/>
<protein>
    <submittedName>
        <fullName evidence="2">Uncharacterized protein</fullName>
    </submittedName>
</protein>
<feature type="region of interest" description="Disordered" evidence="1">
    <location>
        <begin position="1"/>
        <end position="69"/>
    </location>
</feature>
<evidence type="ECO:0000256" key="1">
    <source>
        <dbReference type="SAM" id="MobiDB-lite"/>
    </source>
</evidence>
<accession>X0WGQ6</accession>
<reference evidence="2" key="1">
    <citation type="journal article" date="2014" name="Front. Microbiol.">
        <title>High frequency of phylogenetically diverse reductive dehalogenase-homologous genes in deep subseafloor sedimentary metagenomes.</title>
        <authorList>
            <person name="Kawai M."/>
            <person name="Futagami T."/>
            <person name="Toyoda A."/>
            <person name="Takaki Y."/>
            <person name="Nishi S."/>
            <person name="Hori S."/>
            <person name="Arai W."/>
            <person name="Tsubouchi T."/>
            <person name="Morono Y."/>
            <person name="Uchiyama I."/>
            <person name="Ito T."/>
            <person name="Fujiyama A."/>
            <person name="Inagaki F."/>
            <person name="Takami H."/>
        </authorList>
    </citation>
    <scope>NUCLEOTIDE SEQUENCE</scope>
    <source>
        <strain evidence="2">Expedition CK06-06</strain>
    </source>
</reference>
<evidence type="ECO:0000313" key="2">
    <source>
        <dbReference type="EMBL" id="GAG30119.1"/>
    </source>
</evidence>
<dbReference type="EMBL" id="BARS01049170">
    <property type="protein sequence ID" value="GAG30119.1"/>
    <property type="molecule type" value="Genomic_DNA"/>
</dbReference>
<feature type="compositionally biased region" description="Low complexity" evidence="1">
    <location>
        <begin position="57"/>
        <end position="69"/>
    </location>
</feature>
<name>X0WGQ6_9ZZZZ</name>
<proteinExistence type="predicted"/>
<comment type="caution">
    <text evidence="2">The sequence shown here is derived from an EMBL/GenBank/DDBJ whole genome shotgun (WGS) entry which is preliminary data.</text>
</comment>
<sequence length="69" mass="7407">MDEPQERNRGPREHCCPRSTKARLPVRHGAHDGTTSTSTTITSSAKHRQAVPMTFRAVTGASTSSGSSK</sequence>